<dbReference type="GO" id="GO:0019877">
    <property type="term" value="P:diaminopimelate biosynthetic process"/>
    <property type="evidence" value="ECO:0007669"/>
    <property type="project" value="UniProtKB-ARBA"/>
</dbReference>
<evidence type="ECO:0000256" key="1">
    <source>
        <dbReference type="ARBA" id="ARBA00022801"/>
    </source>
</evidence>
<evidence type="ECO:0000313" key="5">
    <source>
        <dbReference type="EMBL" id="SKC14990.1"/>
    </source>
</evidence>
<dbReference type="Gene3D" id="3.30.70.360">
    <property type="match status" value="1"/>
</dbReference>
<dbReference type="EMBL" id="FUYX01000020">
    <property type="protein sequence ID" value="SKC14990.1"/>
    <property type="molecule type" value="Genomic_DNA"/>
</dbReference>
<gene>
    <name evidence="4" type="ORF">ARD30_24880</name>
    <name evidence="5" type="ORF">SAMN05660750_04805</name>
</gene>
<dbReference type="PANTHER" id="PTHR11014:SF63">
    <property type="entry name" value="METALLOPEPTIDASE, PUTATIVE (AFU_ORTHOLOGUE AFUA_6G09600)-RELATED"/>
    <property type="match status" value="1"/>
</dbReference>
<accession>A0A0Q3LWK8</accession>
<keyword evidence="2" id="KW-0479">Metal-binding</keyword>
<dbReference type="PIRSF" id="PIRSF005962">
    <property type="entry name" value="Pept_M20D_amidohydro"/>
    <property type="match status" value="1"/>
</dbReference>
<evidence type="ECO:0000313" key="6">
    <source>
        <dbReference type="Proteomes" id="UP000051562"/>
    </source>
</evidence>
<evidence type="ECO:0000313" key="4">
    <source>
        <dbReference type="EMBL" id="KQK27761.1"/>
    </source>
</evidence>
<sequence>MDRDLLDKLTAWRRHLHANPELSLQEAETSAFVQEKLKELGVPFTANVGGHGVVATLTRGSSQRSVGLRADMDALPIQEVNELPYKSGKTNVMHACGHDGHTVSLLGAAALLKNDESWSGTVQFLFQPAEEGFGGAKAMIKDGVFERFPMERVFGMHNWPGLEAGTVAVHRGPVMAEPGKFKITLSGTAGHAAKPELTHDPITAMGHLIVALQTIVSRNVSPMENAVVTIGQIHGGLASNQIPTHVWIEGTYRVFTVPVRERVVQRIRDIANNIAATFEMTAEVDFSLGGLATINTPAEEDMAANAGKAAGLEVRRDIPASTTSEDFCYFLQDRPGAYVWIGNGPAVDGGELHNDRYDFNDAILPATSGWLAAVAKQALASNAP</sequence>
<dbReference type="FunFam" id="3.30.70.360:FF:000001">
    <property type="entry name" value="N-acetyldiaminopimelate deacetylase"/>
    <property type="match status" value="1"/>
</dbReference>
<organism evidence="4 6">
    <name type="scientific">Bosea thiooxidans</name>
    <dbReference type="NCBI Taxonomy" id="53254"/>
    <lineage>
        <taxon>Bacteria</taxon>
        <taxon>Pseudomonadati</taxon>
        <taxon>Pseudomonadota</taxon>
        <taxon>Alphaproteobacteria</taxon>
        <taxon>Hyphomicrobiales</taxon>
        <taxon>Boseaceae</taxon>
        <taxon>Bosea</taxon>
    </lineage>
</organism>
<keyword evidence="2" id="KW-0464">Manganese</keyword>
<reference evidence="4 6" key="1">
    <citation type="submission" date="2015-10" db="EMBL/GenBank/DDBJ databases">
        <title>Draft genome of Bosea thiooxidans.</title>
        <authorList>
            <person name="Wang X."/>
        </authorList>
    </citation>
    <scope>NUCLEOTIDE SEQUENCE [LARGE SCALE GENOMIC DNA]</scope>
    <source>
        <strain evidence="4 6">CGMCC 9174</strain>
    </source>
</reference>
<feature type="binding site" evidence="2">
    <location>
        <position position="98"/>
    </location>
    <ligand>
        <name>Mn(2+)</name>
        <dbReference type="ChEBI" id="CHEBI:29035"/>
        <label>2</label>
    </ligand>
</feature>
<dbReference type="GO" id="GO:0050118">
    <property type="term" value="F:N-acetyldiaminopimelate deacetylase activity"/>
    <property type="evidence" value="ECO:0007669"/>
    <property type="project" value="UniProtKB-ARBA"/>
</dbReference>
<proteinExistence type="predicted"/>
<dbReference type="GO" id="GO:0046872">
    <property type="term" value="F:metal ion binding"/>
    <property type="evidence" value="ECO:0007669"/>
    <property type="project" value="UniProtKB-KW"/>
</dbReference>
<keyword evidence="6" id="KW-1185">Reference proteome</keyword>
<keyword evidence="1 4" id="KW-0378">Hydrolase</keyword>
<dbReference type="Gene3D" id="3.40.630.10">
    <property type="entry name" value="Zn peptidases"/>
    <property type="match status" value="1"/>
</dbReference>
<dbReference type="SUPFAM" id="SSF53187">
    <property type="entry name" value="Zn-dependent exopeptidases"/>
    <property type="match status" value="1"/>
</dbReference>
<dbReference type="AlphaFoldDB" id="A0A0Q3LWK8"/>
<dbReference type="EMBL" id="LMAR01000093">
    <property type="protein sequence ID" value="KQK27761.1"/>
    <property type="molecule type" value="Genomic_DNA"/>
</dbReference>
<reference evidence="5 7" key="2">
    <citation type="submission" date="2017-02" db="EMBL/GenBank/DDBJ databases">
        <authorList>
            <person name="Peterson S.W."/>
        </authorList>
    </citation>
    <scope>NUCLEOTIDE SEQUENCE [LARGE SCALE GENOMIC DNA]</scope>
    <source>
        <strain evidence="5 7">DSM 9653</strain>
    </source>
</reference>
<dbReference type="Proteomes" id="UP000190130">
    <property type="component" value="Unassembled WGS sequence"/>
</dbReference>
<dbReference type="Pfam" id="PF07687">
    <property type="entry name" value="M20_dimer"/>
    <property type="match status" value="1"/>
</dbReference>
<dbReference type="InterPro" id="IPR002933">
    <property type="entry name" value="Peptidase_M20"/>
</dbReference>
<dbReference type="Pfam" id="PF01546">
    <property type="entry name" value="Peptidase_M20"/>
    <property type="match status" value="1"/>
</dbReference>
<feature type="binding site" evidence="2">
    <location>
        <position position="131"/>
    </location>
    <ligand>
        <name>Mn(2+)</name>
        <dbReference type="ChEBI" id="CHEBI:29035"/>
        <label>2</label>
    </ligand>
</feature>
<evidence type="ECO:0000256" key="2">
    <source>
        <dbReference type="PIRSR" id="PIRSR005962-1"/>
    </source>
</evidence>
<dbReference type="PANTHER" id="PTHR11014">
    <property type="entry name" value="PEPTIDASE M20 FAMILY MEMBER"/>
    <property type="match status" value="1"/>
</dbReference>
<dbReference type="STRING" id="53254.SAMN05660750_04805"/>
<dbReference type="InterPro" id="IPR011650">
    <property type="entry name" value="Peptidase_M20_dimer"/>
</dbReference>
<protein>
    <submittedName>
        <fullName evidence="4">Amidohydrolase</fullName>
    </submittedName>
    <submittedName>
        <fullName evidence="5">Hippurate hydrolase</fullName>
    </submittedName>
</protein>
<dbReference type="InterPro" id="IPR017439">
    <property type="entry name" value="Amidohydrolase"/>
</dbReference>
<dbReference type="SUPFAM" id="SSF55031">
    <property type="entry name" value="Bacterial exopeptidase dimerisation domain"/>
    <property type="match status" value="1"/>
</dbReference>
<feature type="binding site" evidence="2">
    <location>
        <position position="157"/>
    </location>
    <ligand>
        <name>Mn(2+)</name>
        <dbReference type="ChEBI" id="CHEBI:29035"/>
        <label>2</label>
    </ligand>
</feature>
<name>A0A0Q3LWK8_9HYPH</name>
<dbReference type="RefSeq" id="WP_055730897.1">
    <property type="nucleotide sequence ID" value="NZ_FUYX01000020.1"/>
</dbReference>
<evidence type="ECO:0000313" key="7">
    <source>
        <dbReference type="Proteomes" id="UP000190130"/>
    </source>
</evidence>
<dbReference type="Proteomes" id="UP000051562">
    <property type="component" value="Unassembled WGS sequence"/>
</dbReference>
<feature type="binding site" evidence="2">
    <location>
        <position position="96"/>
    </location>
    <ligand>
        <name>Mn(2+)</name>
        <dbReference type="ChEBI" id="CHEBI:29035"/>
        <label>2</label>
    </ligand>
</feature>
<dbReference type="OrthoDB" id="9777385at2"/>
<dbReference type="InterPro" id="IPR036264">
    <property type="entry name" value="Bact_exopeptidase_dim_dom"/>
</dbReference>
<feature type="domain" description="Peptidase M20 dimerisation" evidence="3">
    <location>
        <begin position="180"/>
        <end position="276"/>
    </location>
</feature>
<comment type="cofactor">
    <cofactor evidence="2">
        <name>Mn(2+)</name>
        <dbReference type="ChEBI" id="CHEBI:29035"/>
    </cofactor>
    <text evidence="2">The Mn(2+) ion enhances activity.</text>
</comment>
<evidence type="ECO:0000259" key="3">
    <source>
        <dbReference type="Pfam" id="PF07687"/>
    </source>
</evidence>
<feature type="binding site" evidence="2">
    <location>
        <position position="353"/>
    </location>
    <ligand>
        <name>Mn(2+)</name>
        <dbReference type="ChEBI" id="CHEBI:29035"/>
        <label>2</label>
    </ligand>
</feature>
<dbReference type="NCBIfam" id="TIGR01891">
    <property type="entry name" value="amidohydrolases"/>
    <property type="match status" value="1"/>
</dbReference>